<keyword evidence="4" id="KW-1185">Reference proteome</keyword>
<dbReference type="RefSeq" id="XP_038779553.1">
    <property type="nucleotide sequence ID" value="XM_038923625.1"/>
</dbReference>
<dbReference type="AlphaFoldDB" id="A0A875S4V6"/>
<accession>A0A875S4V6</accession>
<dbReference type="SUPFAM" id="SSF53474">
    <property type="entry name" value="alpha/beta-Hydrolases"/>
    <property type="match status" value="1"/>
</dbReference>
<keyword evidence="1" id="KW-0812">Transmembrane</keyword>
<feature type="domain" description="AB hydrolase-1" evidence="2">
    <location>
        <begin position="102"/>
        <end position="203"/>
    </location>
</feature>
<dbReference type="Gene3D" id="3.40.50.1820">
    <property type="entry name" value="alpha/beta hydrolase"/>
    <property type="match status" value="1"/>
</dbReference>
<keyword evidence="1" id="KW-0472">Membrane</keyword>
<dbReference type="KEGG" id="bnn:FOA43_003374"/>
<protein>
    <recommendedName>
        <fullName evidence="2">AB hydrolase-1 domain-containing protein</fullName>
    </recommendedName>
</protein>
<feature type="transmembrane region" description="Helical" evidence="1">
    <location>
        <begin position="21"/>
        <end position="43"/>
    </location>
</feature>
<proteinExistence type="predicted"/>
<dbReference type="GO" id="GO:0008474">
    <property type="term" value="F:palmitoyl-(protein) hydrolase activity"/>
    <property type="evidence" value="ECO:0007669"/>
    <property type="project" value="TreeGrafter"/>
</dbReference>
<dbReference type="Pfam" id="PF00561">
    <property type="entry name" value="Abhydrolase_1"/>
    <property type="match status" value="1"/>
</dbReference>
<evidence type="ECO:0000313" key="4">
    <source>
        <dbReference type="Proteomes" id="UP000662931"/>
    </source>
</evidence>
<dbReference type="PANTHER" id="PTHR12277">
    <property type="entry name" value="ALPHA/BETA HYDROLASE DOMAIN-CONTAINING PROTEIN"/>
    <property type="match status" value="1"/>
</dbReference>
<dbReference type="InterPro" id="IPR000073">
    <property type="entry name" value="AB_hydrolase_1"/>
</dbReference>
<dbReference type="Proteomes" id="UP000662931">
    <property type="component" value="Chromosome 4"/>
</dbReference>
<dbReference type="InterPro" id="IPR029058">
    <property type="entry name" value="AB_hydrolase_fold"/>
</dbReference>
<dbReference type="GO" id="GO:0016020">
    <property type="term" value="C:membrane"/>
    <property type="evidence" value="ECO:0007669"/>
    <property type="project" value="TreeGrafter"/>
</dbReference>
<evidence type="ECO:0000313" key="3">
    <source>
        <dbReference type="EMBL" id="QPG75988.1"/>
    </source>
</evidence>
<organism evidence="3 4">
    <name type="scientific">Eeniella nana</name>
    <name type="common">Yeast</name>
    <name type="synonym">Brettanomyces nanus</name>
    <dbReference type="NCBI Taxonomy" id="13502"/>
    <lineage>
        <taxon>Eukaryota</taxon>
        <taxon>Fungi</taxon>
        <taxon>Dikarya</taxon>
        <taxon>Ascomycota</taxon>
        <taxon>Saccharomycotina</taxon>
        <taxon>Pichiomycetes</taxon>
        <taxon>Pichiales</taxon>
        <taxon>Pichiaceae</taxon>
        <taxon>Brettanomyces</taxon>
    </lineage>
</organism>
<name>A0A875S4V6_EENNA</name>
<dbReference type="OrthoDB" id="10249433at2759"/>
<dbReference type="GeneID" id="62196774"/>
<evidence type="ECO:0000256" key="1">
    <source>
        <dbReference type="SAM" id="Phobius"/>
    </source>
</evidence>
<gene>
    <name evidence="3" type="ORF">FOA43_003374</name>
</gene>
<sequence length="308" mass="34459">MPEAIASAHSSSPVFSTFLKFIKTSAIVGASAAVLALVALYAYQSKIVYPSGLNNARVKVSTPDEYGLPYRAVNLRTRDGETLQSFLLLHDKDDPGYSNKTVLVLSPNAGNIGHFLPVVKYIYKSLNYNVFIYSYRGYGKSTGYPSEHGLKIDADTAMEFISHHPQLSQSSLVCYGRSIGGAVAIYMAYKFPTLVSGLILDNTFLNIRKLIPYIFPLLKPVAFLCHEVWPSEEYMKQIPPQIPVLFLSAKNDEIVPPAHMKKLKELSKATQKVWKEFDDAHHNDTITCSGYWEAFYDFMHDMVTPVGR</sequence>
<keyword evidence="1" id="KW-1133">Transmembrane helix</keyword>
<dbReference type="PANTHER" id="PTHR12277:SF81">
    <property type="entry name" value="PROTEIN ABHD13"/>
    <property type="match status" value="1"/>
</dbReference>
<reference evidence="3" key="1">
    <citation type="submission" date="2020-10" db="EMBL/GenBank/DDBJ databases">
        <authorList>
            <person name="Roach M.J.R."/>
        </authorList>
    </citation>
    <scope>NUCLEOTIDE SEQUENCE</scope>
    <source>
        <strain evidence="3">CBS 1945</strain>
    </source>
</reference>
<dbReference type="EMBL" id="CP064815">
    <property type="protein sequence ID" value="QPG75988.1"/>
    <property type="molecule type" value="Genomic_DNA"/>
</dbReference>
<evidence type="ECO:0000259" key="2">
    <source>
        <dbReference type="Pfam" id="PF00561"/>
    </source>
</evidence>